<keyword evidence="16" id="KW-1185">Reference proteome</keyword>
<evidence type="ECO:0000313" key="15">
    <source>
        <dbReference type="EMBL" id="GIO37673.1"/>
    </source>
</evidence>
<evidence type="ECO:0000256" key="7">
    <source>
        <dbReference type="ARBA" id="ARBA00023235"/>
    </source>
</evidence>
<evidence type="ECO:0000256" key="11">
    <source>
        <dbReference type="PROSITE-ProRule" id="PRU00560"/>
    </source>
</evidence>
<dbReference type="GO" id="GO:0005524">
    <property type="term" value="F:ATP binding"/>
    <property type="evidence" value="ECO:0007669"/>
    <property type="project" value="UniProtKB-UniRule"/>
</dbReference>
<keyword evidence="5 11" id="KW-0067">ATP-binding</keyword>
<evidence type="ECO:0000256" key="5">
    <source>
        <dbReference type="ARBA" id="ARBA00022840"/>
    </source>
</evidence>
<dbReference type="PROSITE" id="PS51217">
    <property type="entry name" value="UVRD_HELICASE_CTER"/>
    <property type="match status" value="1"/>
</dbReference>
<dbReference type="EC" id="5.6.2.4" evidence="9"/>
<dbReference type="InterPro" id="IPR014017">
    <property type="entry name" value="DNA_helicase_UvrD-like_C"/>
</dbReference>
<dbReference type="GO" id="GO:0043138">
    <property type="term" value="F:3'-5' DNA helicase activity"/>
    <property type="evidence" value="ECO:0007669"/>
    <property type="project" value="UniProtKB-EC"/>
</dbReference>
<dbReference type="Gene3D" id="1.10.10.160">
    <property type="match status" value="1"/>
</dbReference>
<dbReference type="SUPFAM" id="SSF52540">
    <property type="entry name" value="P-loop containing nucleoside triphosphate hydrolases"/>
    <property type="match status" value="1"/>
</dbReference>
<dbReference type="AlphaFoldDB" id="A0A919XU74"/>
<comment type="catalytic activity">
    <reaction evidence="10">
        <text>ATP + H2O = ADP + phosphate + H(+)</text>
        <dbReference type="Rhea" id="RHEA:13065"/>
        <dbReference type="ChEBI" id="CHEBI:15377"/>
        <dbReference type="ChEBI" id="CHEBI:15378"/>
        <dbReference type="ChEBI" id="CHEBI:30616"/>
        <dbReference type="ChEBI" id="CHEBI:43474"/>
        <dbReference type="ChEBI" id="CHEBI:456216"/>
        <dbReference type="EC" id="5.6.2.4"/>
    </reaction>
</comment>
<dbReference type="CDD" id="cd17932">
    <property type="entry name" value="DEXQc_UvrD"/>
    <property type="match status" value="1"/>
</dbReference>
<dbReference type="PROSITE" id="PS51198">
    <property type="entry name" value="UVRD_HELICASE_ATP_BIND"/>
    <property type="match status" value="1"/>
</dbReference>
<comment type="similarity">
    <text evidence="1">Belongs to the helicase family. UvrD subfamily.</text>
</comment>
<proteinExistence type="inferred from homology"/>
<evidence type="ECO:0000256" key="8">
    <source>
        <dbReference type="ARBA" id="ARBA00034617"/>
    </source>
</evidence>
<dbReference type="GO" id="GO:0016787">
    <property type="term" value="F:hydrolase activity"/>
    <property type="evidence" value="ECO:0007669"/>
    <property type="project" value="UniProtKB-UniRule"/>
</dbReference>
<organism evidence="15 16">
    <name type="scientific">Paenibacillus antibioticophila</name>
    <dbReference type="NCBI Taxonomy" id="1274374"/>
    <lineage>
        <taxon>Bacteria</taxon>
        <taxon>Bacillati</taxon>
        <taxon>Bacillota</taxon>
        <taxon>Bacilli</taxon>
        <taxon>Bacillales</taxon>
        <taxon>Paenibacillaceae</taxon>
        <taxon>Paenibacillus</taxon>
    </lineage>
</organism>
<dbReference type="Gene3D" id="1.10.486.10">
    <property type="entry name" value="PCRA, domain 4"/>
    <property type="match status" value="1"/>
</dbReference>
<evidence type="ECO:0000256" key="4">
    <source>
        <dbReference type="ARBA" id="ARBA00022806"/>
    </source>
</evidence>
<dbReference type="Proteomes" id="UP000681162">
    <property type="component" value="Unassembled WGS sequence"/>
</dbReference>
<evidence type="ECO:0000256" key="6">
    <source>
        <dbReference type="ARBA" id="ARBA00023125"/>
    </source>
</evidence>
<feature type="domain" description="UvrD-like helicase ATP-binding" evidence="13">
    <location>
        <begin position="28"/>
        <end position="323"/>
    </location>
</feature>
<accession>A0A919XU74</accession>
<dbReference type="PANTHER" id="PTHR11070:SF2">
    <property type="entry name" value="ATP-DEPENDENT DNA HELICASE SRS2"/>
    <property type="match status" value="1"/>
</dbReference>
<evidence type="ECO:0000259" key="14">
    <source>
        <dbReference type="PROSITE" id="PS51217"/>
    </source>
</evidence>
<sequence>MMTTEAATDTIIDLPLNYFAYIQNELGVSLNKIQKQAVTQTEGAVLLLASPGSGKTTTLLMRIGYLVRELGVHPSRIKAVTFSRASANEMKERFSRYFPGQHAQVQFSTIHSLCFEIVREHYRGEPDSFQIIEGGIDQAGVRSASPDQPPLYKQAILRHIYKSINGEPLTDDQMEELTTYISYVKNKMLSEDQWGAVKVSVAQAERVLREYETFKRTSHSCLLVDYDDMLTLANDLLDRHPALLAAYQERYDYLLTDESQDTSLVQHELISKLVKRHGNLFVVADDDQSIYSWRGAEPEYLLHFRDYYPSAEVLFMEQNYRSVPVIVNTADRFIRRNKQRYDKRMYTENEDEGAIHIHTAADSRAQAAYLVEELRSLDSDQLASSAILYRNNASSIAMVHALDQAAIPFYIKDMDNRFFSHWVVEDILNFMRMTFTDKRADLLHKIHLKMNGYISKQQMAALLSIDNQESVFDNLLRHVPLKDYQIKPLEAVRDTLREMKGMPPLPAIRVIRERLGYDKGLDKLCEWQGHRKDNLNEILGTLEEIAGTQESMESFAARLKELEAALKTSKRHRQDQQLLTLSTFHSAKGLEFERVYMIDLMDGMIPSSEDLKAYSSGDEGRMEEAVRLFYVGMTRAKRYLELISCRERGGEKTGESRFVSHVRSLLQPEQAASSAEGSVNSAAIRPGDSIKHRSFGTGEVTGVNGDLVDIRFAQELRTLSLRVCLEMGLLEVLSTE</sequence>
<gene>
    <name evidence="15" type="ORF">J41TS12_25340</name>
</gene>
<reference evidence="15 16" key="1">
    <citation type="submission" date="2021-03" db="EMBL/GenBank/DDBJ databases">
        <title>Antimicrobial resistance genes in bacteria isolated from Japanese honey, and their potential for conferring macrolide and lincosamide resistance in the American foulbrood pathogen Paenibacillus larvae.</title>
        <authorList>
            <person name="Okamoto M."/>
            <person name="Kumagai M."/>
            <person name="Kanamori H."/>
            <person name="Takamatsu D."/>
        </authorList>
    </citation>
    <scope>NUCLEOTIDE SEQUENCE [LARGE SCALE GENOMIC DNA]</scope>
    <source>
        <strain evidence="15 16">J41TS12</strain>
    </source>
</reference>
<dbReference type="GO" id="GO:0000725">
    <property type="term" value="P:recombinational repair"/>
    <property type="evidence" value="ECO:0007669"/>
    <property type="project" value="TreeGrafter"/>
</dbReference>
<dbReference type="InterPro" id="IPR027417">
    <property type="entry name" value="P-loop_NTPase"/>
</dbReference>
<keyword evidence="12" id="KW-0175">Coiled coil</keyword>
<dbReference type="InterPro" id="IPR000212">
    <property type="entry name" value="DNA_helicase_UvrD/REP"/>
</dbReference>
<dbReference type="EMBL" id="BORR01000008">
    <property type="protein sequence ID" value="GIO37673.1"/>
    <property type="molecule type" value="Genomic_DNA"/>
</dbReference>
<comment type="catalytic activity">
    <reaction evidence="8">
        <text>Couples ATP hydrolysis with the unwinding of duplex DNA by translocating in the 3'-5' direction.</text>
        <dbReference type="EC" id="5.6.2.4"/>
    </reaction>
</comment>
<keyword evidence="3 11" id="KW-0378">Hydrolase</keyword>
<evidence type="ECO:0000259" key="13">
    <source>
        <dbReference type="PROSITE" id="PS51198"/>
    </source>
</evidence>
<keyword evidence="6" id="KW-0238">DNA-binding</keyword>
<keyword evidence="7" id="KW-0413">Isomerase</keyword>
<keyword evidence="2 11" id="KW-0547">Nucleotide-binding</keyword>
<dbReference type="InterPro" id="IPR014016">
    <property type="entry name" value="UvrD-like_ATP-bd"/>
</dbReference>
<feature type="coiled-coil region" evidence="12">
    <location>
        <begin position="545"/>
        <end position="579"/>
    </location>
</feature>
<dbReference type="InterPro" id="IPR013986">
    <property type="entry name" value="DExx_box_DNA_helicase_dom_sf"/>
</dbReference>
<dbReference type="PANTHER" id="PTHR11070">
    <property type="entry name" value="UVRD / RECB / PCRA DNA HELICASE FAMILY MEMBER"/>
    <property type="match status" value="1"/>
</dbReference>
<evidence type="ECO:0000256" key="1">
    <source>
        <dbReference type="ARBA" id="ARBA00009922"/>
    </source>
</evidence>
<evidence type="ECO:0000256" key="12">
    <source>
        <dbReference type="SAM" id="Coils"/>
    </source>
</evidence>
<dbReference type="GO" id="GO:0003677">
    <property type="term" value="F:DNA binding"/>
    <property type="evidence" value="ECO:0007669"/>
    <property type="project" value="UniProtKB-KW"/>
</dbReference>
<protein>
    <recommendedName>
        <fullName evidence="9">DNA 3'-5' helicase</fullName>
        <ecNumber evidence="9">5.6.2.4</ecNumber>
    </recommendedName>
</protein>
<comment type="caution">
    <text evidence="15">The sequence shown here is derived from an EMBL/GenBank/DDBJ whole genome shotgun (WGS) entry which is preliminary data.</text>
</comment>
<dbReference type="Pfam" id="PF13361">
    <property type="entry name" value="UvrD_C"/>
    <property type="match status" value="1"/>
</dbReference>
<feature type="binding site" evidence="11">
    <location>
        <begin position="49"/>
        <end position="56"/>
    </location>
    <ligand>
        <name>ATP</name>
        <dbReference type="ChEBI" id="CHEBI:30616"/>
    </ligand>
</feature>
<evidence type="ECO:0000256" key="3">
    <source>
        <dbReference type="ARBA" id="ARBA00022801"/>
    </source>
</evidence>
<name>A0A919XU74_9BACL</name>
<dbReference type="Gene3D" id="3.40.50.300">
    <property type="entry name" value="P-loop containing nucleotide triphosphate hydrolases"/>
    <property type="match status" value="2"/>
</dbReference>
<evidence type="ECO:0000256" key="10">
    <source>
        <dbReference type="ARBA" id="ARBA00048988"/>
    </source>
</evidence>
<keyword evidence="4 11" id="KW-0347">Helicase</keyword>
<evidence type="ECO:0000256" key="9">
    <source>
        <dbReference type="ARBA" id="ARBA00034808"/>
    </source>
</evidence>
<feature type="domain" description="UvrD-like helicase C-terminal" evidence="14">
    <location>
        <begin position="324"/>
        <end position="589"/>
    </location>
</feature>
<dbReference type="Pfam" id="PF00580">
    <property type="entry name" value="UvrD-helicase"/>
    <property type="match status" value="1"/>
</dbReference>
<evidence type="ECO:0000256" key="2">
    <source>
        <dbReference type="ARBA" id="ARBA00022741"/>
    </source>
</evidence>
<evidence type="ECO:0000313" key="16">
    <source>
        <dbReference type="Proteomes" id="UP000681162"/>
    </source>
</evidence>